<dbReference type="EMBL" id="JBHLZU010000033">
    <property type="protein sequence ID" value="MFB9909136.1"/>
    <property type="molecule type" value="Genomic_DNA"/>
</dbReference>
<reference evidence="1 2" key="1">
    <citation type="submission" date="2024-09" db="EMBL/GenBank/DDBJ databases">
        <authorList>
            <person name="Sun Q."/>
            <person name="Mori K."/>
        </authorList>
    </citation>
    <scope>NUCLEOTIDE SEQUENCE [LARGE SCALE GENOMIC DNA]</scope>
    <source>
        <strain evidence="1 2">TBRC 7907</strain>
    </source>
</reference>
<dbReference type="RefSeq" id="WP_377861608.1">
    <property type="nucleotide sequence ID" value="NZ_JBHLZU010000033.1"/>
</dbReference>
<protein>
    <recommendedName>
        <fullName evidence="3">Type VII secretion-associated protein</fullName>
    </recommendedName>
</protein>
<evidence type="ECO:0000313" key="2">
    <source>
        <dbReference type="Proteomes" id="UP001589693"/>
    </source>
</evidence>
<gene>
    <name evidence="1" type="ORF">ACFFQA_34805</name>
</gene>
<proteinExistence type="predicted"/>
<accession>A0ABV6AB48</accession>
<evidence type="ECO:0008006" key="3">
    <source>
        <dbReference type="Google" id="ProtNLM"/>
    </source>
</evidence>
<sequence>MRLVRLGGEPTKVGADVRAALAAWGDGTAVLGGFALLGVTPPGCTRPLDALIVLPRAVLVVVGVDLPSPALRLEAPLRDQWKVDGWPLTRHDGARSPADEALAATSAVTARLQAVRAEPLPVCTIIAVGPYVERVIQPTADIHRGVRVLYPKPSSLLAAVRELAIGDHPCTAEQARGLIGALHQESGAVRAGELILEGFPDAVSADLATASTALIPRYQDIEREEPVPVRPPRKPLWARLSIAGVTLLAVAVLVITVARSCGSVPRPVAQSPVVTTTPPSTVDDLDFTPKGNEKATNCARESYGDVQTWFDAHPCSGLIRSLFEVSEPRRAAVSIAVVSFTDPADAADFQKLADTPGTGAVSDLVTSGKGWTNGPVSFDGAAFASSRDTKRVRVVQVVWIGAPSTPDDVSLRGIADRALRLPLPG</sequence>
<evidence type="ECO:0000313" key="1">
    <source>
        <dbReference type="EMBL" id="MFB9909136.1"/>
    </source>
</evidence>
<keyword evidence="2" id="KW-1185">Reference proteome</keyword>
<name>A0ABV6AB48_9PSEU</name>
<organism evidence="1 2">
    <name type="scientific">Allokutzneria oryzae</name>
    <dbReference type="NCBI Taxonomy" id="1378989"/>
    <lineage>
        <taxon>Bacteria</taxon>
        <taxon>Bacillati</taxon>
        <taxon>Actinomycetota</taxon>
        <taxon>Actinomycetes</taxon>
        <taxon>Pseudonocardiales</taxon>
        <taxon>Pseudonocardiaceae</taxon>
        <taxon>Allokutzneria</taxon>
    </lineage>
</organism>
<dbReference type="Proteomes" id="UP001589693">
    <property type="component" value="Unassembled WGS sequence"/>
</dbReference>
<comment type="caution">
    <text evidence="1">The sequence shown here is derived from an EMBL/GenBank/DDBJ whole genome shotgun (WGS) entry which is preliminary data.</text>
</comment>